<keyword evidence="2" id="KW-1185">Reference proteome</keyword>
<protein>
    <recommendedName>
        <fullName evidence="3">Phage tail assembly protein</fullName>
    </recommendedName>
</protein>
<proteinExistence type="predicted"/>
<accession>A0ABQ2YWD6</accession>
<gene>
    <name evidence="1" type="ORF">GCM10007160_25460</name>
</gene>
<evidence type="ECO:0000313" key="1">
    <source>
        <dbReference type="EMBL" id="GGX96739.1"/>
    </source>
</evidence>
<reference evidence="2" key="1">
    <citation type="journal article" date="2019" name="Int. J. Syst. Evol. Microbiol.">
        <title>The Global Catalogue of Microorganisms (GCM) 10K type strain sequencing project: providing services to taxonomists for standard genome sequencing and annotation.</title>
        <authorList>
            <consortium name="The Broad Institute Genomics Platform"/>
            <consortium name="The Broad Institute Genome Sequencing Center for Infectious Disease"/>
            <person name="Wu L."/>
            <person name="Ma J."/>
        </authorList>
    </citation>
    <scope>NUCLEOTIDE SEQUENCE [LARGE SCALE GENOMIC DNA]</scope>
    <source>
        <strain evidence="2">KCTC 22228</strain>
    </source>
</reference>
<name>A0ABQ2YWD6_9GAMM</name>
<dbReference type="EMBL" id="BMXS01000012">
    <property type="protein sequence ID" value="GGX96739.1"/>
    <property type="molecule type" value="Genomic_DNA"/>
</dbReference>
<organism evidence="1 2">
    <name type="scientific">Litchfieldella qijiaojingensis</name>
    <dbReference type="NCBI Taxonomy" id="980347"/>
    <lineage>
        <taxon>Bacteria</taxon>
        <taxon>Pseudomonadati</taxon>
        <taxon>Pseudomonadota</taxon>
        <taxon>Gammaproteobacteria</taxon>
        <taxon>Oceanospirillales</taxon>
        <taxon>Halomonadaceae</taxon>
        <taxon>Litchfieldella</taxon>
    </lineage>
</organism>
<evidence type="ECO:0000313" key="2">
    <source>
        <dbReference type="Proteomes" id="UP000653056"/>
    </source>
</evidence>
<comment type="caution">
    <text evidence="1">The sequence shown here is derived from an EMBL/GenBank/DDBJ whole genome shotgun (WGS) entry which is preliminary data.</text>
</comment>
<dbReference type="RefSeq" id="WP_189469772.1">
    <property type="nucleotide sequence ID" value="NZ_BMXS01000012.1"/>
</dbReference>
<sequence>MEYPSENIMQENAMAERIEHTGDSVIVTLHEPLIFTASKLDGERTLERLTMPKKIKGKHLIATDQAQGEMGKALALLAKLAGIPRHAAHELSGRDIDLCMEALEPYLPGRKTSGSADE</sequence>
<dbReference type="Proteomes" id="UP000653056">
    <property type="component" value="Unassembled WGS sequence"/>
</dbReference>
<evidence type="ECO:0008006" key="3">
    <source>
        <dbReference type="Google" id="ProtNLM"/>
    </source>
</evidence>